<evidence type="ECO:0000313" key="3">
    <source>
        <dbReference type="Proteomes" id="UP001469553"/>
    </source>
</evidence>
<proteinExistence type="predicted"/>
<feature type="chain" id="PRO_5045059545" evidence="1">
    <location>
        <begin position="23"/>
        <end position="135"/>
    </location>
</feature>
<organism evidence="2 3">
    <name type="scientific">Ameca splendens</name>
    <dbReference type="NCBI Taxonomy" id="208324"/>
    <lineage>
        <taxon>Eukaryota</taxon>
        <taxon>Metazoa</taxon>
        <taxon>Chordata</taxon>
        <taxon>Craniata</taxon>
        <taxon>Vertebrata</taxon>
        <taxon>Euteleostomi</taxon>
        <taxon>Actinopterygii</taxon>
        <taxon>Neopterygii</taxon>
        <taxon>Teleostei</taxon>
        <taxon>Neoteleostei</taxon>
        <taxon>Acanthomorphata</taxon>
        <taxon>Ovalentaria</taxon>
        <taxon>Atherinomorphae</taxon>
        <taxon>Cyprinodontiformes</taxon>
        <taxon>Goodeidae</taxon>
        <taxon>Ameca</taxon>
    </lineage>
</organism>
<protein>
    <submittedName>
        <fullName evidence="2">Uncharacterized protein</fullName>
    </submittedName>
</protein>
<dbReference type="EMBL" id="JAHRIP010001703">
    <property type="protein sequence ID" value="MEQ2280486.1"/>
    <property type="molecule type" value="Genomic_DNA"/>
</dbReference>
<gene>
    <name evidence="2" type="ORF">AMECASPLE_020439</name>
</gene>
<dbReference type="Proteomes" id="UP001469553">
    <property type="component" value="Unassembled WGS sequence"/>
</dbReference>
<reference evidence="2 3" key="1">
    <citation type="submission" date="2021-06" db="EMBL/GenBank/DDBJ databases">
        <authorList>
            <person name="Palmer J.M."/>
        </authorList>
    </citation>
    <scope>NUCLEOTIDE SEQUENCE [LARGE SCALE GENOMIC DNA]</scope>
    <source>
        <strain evidence="2 3">AS_MEX2019</strain>
        <tissue evidence="2">Muscle</tissue>
    </source>
</reference>
<keyword evidence="1" id="KW-0732">Signal</keyword>
<accession>A0ABV0XGE5</accession>
<evidence type="ECO:0000313" key="2">
    <source>
        <dbReference type="EMBL" id="MEQ2280486.1"/>
    </source>
</evidence>
<keyword evidence="3" id="KW-1185">Reference proteome</keyword>
<feature type="signal peptide" evidence="1">
    <location>
        <begin position="1"/>
        <end position="22"/>
    </location>
</feature>
<sequence length="135" mass="14595">MPLPSSCLHVAAAAHLLMSSLGFLRQLLEHNLSSLDCLSAYLPGYLPTCLPVYLSTSLPAPCKYSPKDCTVNILTISTLTLDSWIPSSSPGSCTTPTYYPGQAYTKNKLHLLSTSCVLSLFSSSGLFYFDYLSDS</sequence>
<evidence type="ECO:0000256" key="1">
    <source>
        <dbReference type="SAM" id="SignalP"/>
    </source>
</evidence>
<comment type="caution">
    <text evidence="2">The sequence shown here is derived from an EMBL/GenBank/DDBJ whole genome shotgun (WGS) entry which is preliminary data.</text>
</comment>
<name>A0ABV0XGE5_9TELE</name>